<dbReference type="HAMAP" id="MF_00163">
    <property type="entry name" value="Pep_deformylase"/>
    <property type="match status" value="1"/>
</dbReference>
<dbReference type="AlphaFoldDB" id="A0A1G5RS87"/>
<dbReference type="Pfam" id="PF01327">
    <property type="entry name" value="Pep_deformylase"/>
    <property type="match status" value="1"/>
</dbReference>
<keyword evidence="3" id="KW-0648">Protein biosynthesis</keyword>
<sequence>MAIRNIRTDGDPVLRKLSREVQIVDQRVKEIVADMVDTMYHAEGVGLAAPQVGILKRIAVIDVYDDTGVKVLINPKVIKEEGEQFEVEGCLSVPERAGSVRRPAKVWVEALNENGEVYVVEGEGLLARALCHEIDHLDGVLFIDKMIEEA</sequence>
<dbReference type="PANTHER" id="PTHR10458">
    <property type="entry name" value="PEPTIDE DEFORMYLASE"/>
    <property type="match status" value="1"/>
</dbReference>
<keyword evidence="5" id="KW-1185">Reference proteome</keyword>
<dbReference type="OrthoDB" id="9784988at2"/>
<dbReference type="PRINTS" id="PR01576">
    <property type="entry name" value="PDEFORMYLASE"/>
</dbReference>
<feature type="binding site" evidence="3">
    <location>
        <position position="90"/>
    </location>
    <ligand>
        <name>Fe cation</name>
        <dbReference type="ChEBI" id="CHEBI:24875"/>
    </ligand>
</feature>
<evidence type="ECO:0000256" key="2">
    <source>
        <dbReference type="ARBA" id="ARBA00023004"/>
    </source>
</evidence>
<evidence type="ECO:0000313" key="4">
    <source>
        <dbReference type="EMBL" id="SCZ76965.1"/>
    </source>
</evidence>
<dbReference type="GO" id="GO:0042586">
    <property type="term" value="F:peptide deformylase activity"/>
    <property type="evidence" value="ECO:0007669"/>
    <property type="project" value="UniProtKB-UniRule"/>
</dbReference>
<comment type="function">
    <text evidence="3">Removes the formyl group from the N-terminal Met of newly synthesized proteins. Requires at least a dipeptide for an efficient rate of reaction. N-terminal L-methionine is a prerequisite for activity but the enzyme has broad specificity at other positions.</text>
</comment>
<keyword evidence="2 3" id="KW-0408">Iron</keyword>
<keyword evidence="3" id="KW-0479">Metal-binding</keyword>
<evidence type="ECO:0000313" key="5">
    <source>
        <dbReference type="Proteomes" id="UP000199208"/>
    </source>
</evidence>
<keyword evidence="3" id="KW-0378">Hydrolase</keyword>
<dbReference type="GO" id="GO:0046872">
    <property type="term" value="F:metal ion binding"/>
    <property type="evidence" value="ECO:0007669"/>
    <property type="project" value="UniProtKB-KW"/>
</dbReference>
<gene>
    <name evidence="3" type="primary">def</name>
    <name evidence="4" type="ORF">SAMN03080599_00497</name>
</gene>
<proteinExistence type="inferred from homology"/>
<dbReference type="InterPro" id="IPR023635">
    <property type="entry name" value="Peptide_deformylase"/>
</dbReference>
<feature type="binding site" evidence="3">
    <location>
        <position position="132"/>
    </location>
    <ligand>
        <name>Fe cation</name>
        <dbReference type="ChEBI" id="CHEBI:24875"/>
    </ligand>
</feature>
<dbReference type="NCBIfam" id="TIGR00079">
    <property type="entry name" value="pept_deformyl"/>
    <property type="match status" value="1"/>
</dbReference>
<dbReference type="PANTHER" id="PTHR10458:SF22">
    <property type="entry name" value="PEPTIDE DEFORMYLASE"/>
    <property type="match status" value="1"/>
</dbReference>
<evidence type="ECO:0000256" key="1">
    <source>
        <dbReference type="ARBA" id="ARBA00010759"/>
    </source>
</evidence>
<dbReference type="Gene3D" id="3.90.45.10">
    <property type="entry name" value="Peptide deformylase"/>
    <property type="match status" value="1"/>
</dbReference>
<comment type="catalytic activity">
    <reaction evidence="3">
        <text>N-terminal N-formyl-L-methionyl-[peptide] + H2O = N-terminal L-methionyl-[peptide] + formate</text>
        <dbReference type="Rhea" id="RHEA:24420"/>
        <dbReference type="Rhea" id="RHEA-COMP:10639"/>
        <dbReference type="Rhea" id="RHEA-COMP:10640"/>
        <dbReference type="ChEBI" id="CHEBI:15377"/>
        <dbReference type="ChEBI" id="CHEBI:15740"/>
        <dbReference type="ChEBI" id="CHEBI:49298"/>
        <dbReference type="ChEBI" id="CHEBI:64731"/>
        <dbReference type="EC" id="3.5.1.88"/>
    </reaction>
</comment>
<dbReference type="GO" id="GO:0006412">
    <property type="term" value="P:translation"/>
    <property type="evidence" value="ECO:0007669"/>
    <property type="project" value="UniProtKB-UniRule"/>
</dbReference>
<accession>A0A1G5RS87</accession>
<name>A0A1G5RS87_9FIRM</name>
<dbReference type="PIRSF" id="PIRSF004749">
    <property type="entry name" value="Pep_def"/>
    <property type="match status" value="1"/>
</dbReference>
<dbReference type="EC" id="3.5.1.88" evidence="3"/>
<dbReference type="CDD" id="cd00487">
    <property type="entry name" value="Pep_deformylase"/>
    <property type="match status" value="1"/>
</dbReference>
<evidence type="ECO:0000256" key="3">
    <source>
        <dbReference type="HAMAP-Rule" id="MF_00163"/>
    </source>
</evidence>
<comment type="cofactor">
    <cofactor evidence="3">
        <name>Fe(2+)</name>
        <dbReference type="ChEBI" id="CHEBI:29033"/>
    </cofactor>
    <text evidence="3">Binds 1 Fe(2+) ion.</text>
</comment>
<feature type="active site" evidence="3">
    <location>
        <position position="133"/>
    </location>
</feature>
<feature type="binding site" evidence="3">
    <location>
        <position position="136"/>
    </location>
    <ligand>
        <name>Fe cation</name>
        <dbReference type="ChEBI" id="CHEBI:24875"/>
    </ligand>
</feature>
<dbReference type="RefSeq" id="WP_092589302.1">
    <property type="nucleotide sequence ID" value="NZ_FMWL01000002.1"/>
</dbReference>
<dbReference type="Proteomes" id="UP000199208">
    <property type="component" value="Unassembled WGS sequence"/>
</dbReference>
<dbReference type="EMBL" id="FMWL01000002">
    <property type="protein sequence ID" value="SCZ76965.1"/>
    <property type="molecule type" value="Genomic_DNA"/>
</dbReference>
<reference evidence="4 5" key="1">
    <citation type="submission" date="2016-10" db="EMBL/GenBank/DDBJ databases">
        <authorList>
            <person name="de Groot N.N."/>
        </authorList>
    </citation>
    <scope>NUCLEOTIDE SEQUENCE [LARGE SCALE GENOMIC DNA]</scope>
    <source>
        <strain evidence="4 5">DSM 2784</strain>
    </source>
</reference>
<dbReference type="NCBIfam" id="NF001159">
    <property type="entry name" value="PRK00150.1-3"/>
    <property type="match status" value="1"/>
</dbReference>
<dbReference type="SUPFAM" id="SSF56420">
    <property type="entry name" value="Peptide deformylase"/>
    <property type="match status" value="1"/>
</dbReference>
<dbReference type="STRING" id="1120920.SAMN03080599_00497"/>
<protein>
    <recommendedName>
        <fullName evidence="3">Peptide deformylase</fullName>
        <shortName evidence="3">PDF</shortName>
        <ecNumber evidence="3">3.5.1.88</ecNumber>
    </recommendedName>
    <alternativeName>
        <fullName evidence="3">Polypeptide deformylase</fullName>
    </alternativeName>
</protein>
<dbReference type="InterPro" id="IPR036821">
    <property type="entry name" value="Peptide_deformylase_sf"/>
</dbReference>
<comment type="similarity">
    <text evidence="1 3">Belongs to the polypeptide deformylase family.</text>
</comment>
<organism evidence="4 5">
    <name type="scientific">Acidaminobacter hydrogenoformans DSM 2784</name>
    <dbReference type="NCBI Taxonomy" id="1120920"/>
    <lineage>
        <taxon>Bacteria</taxon>
        <taxon>Bacillati</taxon>
        <taxon>Bacillota</taxon>
        <taxon>Clostridia</taxon>
        <taxon>Peptostreptococcales</taxon>
        <taxon>Acidaminobacteraceae</taxon>
        <taxon>Acidaminobacter</taxon>
    </lineage>
</organism>